<reference evidence="1" key="1">
    <citation type="submission" date="2022-01" db="EMBL/GenBank/DDBJ databases">
        <title>Comparison of Fish pathogen Aeromonas spp.</title>
        <authorList>
            <person name="Dubey S."/>
            <person name="Sorum H."/>
            <person name="Munangandu H.M."/>
        </authorList>
    </citation>
    <scope>NUCLEOTIDE SEQUENCE</scope>
    <source>
        <strain evidence="1">SD/21-15</strain>
    </source>
</reference>
<comment type="caution">
    <text evidence="1">The sequence shown here is derived from an EMBL/GenBank/DDBJ whole genome shotgun (WGS) entry which is preliminary data.</text>
</comment>
<proteinExistence type="predicted"/>
<dbReference type="EMBL" id="JAJVCY010000167">
    <property type="protein sequence ID" value="MCV3291059.1"/>
    <property type="molecule type" value="Genomic_DNA"/>
</dbReference>
<protein>
    <submittedName>
        <fullName evidence="1">Uncharacterized protein</fullName>
    </submittedName>
</protein>
<name>A0AAW5RWL6_AERME</name>
<feature type="non-terminal residue" evidence="1">
    <location>
        <position position="71"/>
    </location>
</feature>
<dbReference type="AlphaFoldDB" id="A0AAW5RWL6"/>
<evidence type="ECO:0000313" key="1">
    <source>
        <dbReference type="EMBL" id="MCV3291059.1"/>
    </source>
</evidence>
<organism evidence="1 2">
    <name type="scientific">Aeromonas media</name>
    <dbReference type="NCBI Taxonomy" id="651"/>
    <lineage>
        <taxon>Bacteria</taxon>
        <taxon>Pseudomonadati</taxon>
        <taxon>Pseudomonadota</taxon>
        <taxon>Gammaproteobacteria</taxon>
        <taxon>Aeromonadales</taxon>
        <taxon>Aeromonadaceae</taxon>
        <taxon>Aeromonas</taxon>
    </lineage>
</organism>
<gene>
    <name evidence="1" type="ORF">LZT28_23090</name>
</gene>
<accession>A0AAW5RWL6</accession>
<sequence length="71" mass="7912">MHTHLAGNHCLAQAMVMKASDLVSLSFGQLLVSHGVPLCFFGEKKRTRTGSWPLLSYAPWVLQLLSEFAPW</sequence>
<dbReference type="Proteomes" id="UP001208651">
    <property type="component" value="Unassembled WGS sequence"/>
</dbReference>
<evidence type="ECO:0000313" key="2">
    <source>
        <dbReference type="Proteomes" id="UP001208651"/>
    </source>
</evidence>
<dbReference type="RefSeq" id="WP_263686783.1">
    <property type="nucleotide sequence ID" value="NZ_JAJVCY010000167.1"/>
</dbReference>